<dbReference type="Pfam" id="PF01008">
    <property type="entry name" value="IF-2B"/>
    <property type="match status" value="1"/>
</dbReference>
<protein>
    <recommendedName>
        <fullName evidence="5">Nudix hydrolase domain-containing protein</fullName>
    </recommendedName>
</protein>
<dbReference type="GO" id="GO:0046523">
    <property type="term" value="F:S-methyl-5-thioribose-1-phosphate isomerase activity"/>
    <property type="evidence" value="ECO:0007669"/>
    <property type="project" value="TreeGrafter"/>
</dbReference>
<sequence length="643" mass="74350">MASQRWRRVTTSFIEIVDQQLSGKNDHYSPLSSFVILCKRSEKVNSFPHHWAAFSGSIERNSHSVAKSTTPTTTSLSLANTNDVSSVPTDSYKLKVDRTDHPPEFSETFKENAFECAIRELEEETQLKVGKHLQFIRSGRVQWIPSNTNSEKKGFIVYPFLFRFNLSNVNEYKNNEIDFTSLSKRELEESNFKIDWEHDTFEIFNVEKFLRQRDDSHSVQQDSPSLTNTVPNLRETLHRVFFTSQDYSLEEEIDKQIVNNFSDGASQIALKSIEILKKGVQLYGGLTYEDIPAFFKLNINKGSEKNHEAVVALYIYEKLRDLVWHLDNCRKEMPSIGNLAIYIFHKAIYFEYSKDTTTQKNNQLDTLKKILKGQSITEWISNMEMKIEQHLNQVKENSNKISQRFLEAIQHTLGPLSKLTILTHSWSSNTLFSLHKLMTHYCNKSGDEFELTIFVTESRPENEGYNTAKQLVRYASDISRNVSNKKCNIKVQVCTEASVGYLCRNHIIDAILVGSDSVQMQDGHRIIISNKTGTCMLHTIAEAFKIPFFVLTDSLKFKSKETLNDEEDMMTRTLHECAHMNVQCSEQEEADLPKIFKQPLFETVFIDYSQPEKSKTQLIFECDKSLQDIQSEFDSWREDVYGL</sequence>
<dbReference type="VEuPathDB" id="AmoebaDB:FDP41_003385"/>
<evidence type="ECO:0008006" key="5">
    <source>
        <dbReference type="Google" id="ProtNLM"/>
    </source>
</evidence>
<evidence type="ECO:0000313" key="4">
    <source>
        <dbReference type="Proteomes" id="UP000444721"/>
    </source>
</evidence>
<dbReference type="VEuPathDB" id="AmoebaDB:NfTy_071730"/>
<dbReference type="PANTHER" id="PTHR43475">
    <property type="entry name" value="METHYLTHIORIBOSE-1-PHOSPHATE ISOMERASE"/>
    <property type="match status" value="1"/>
</dbReference>
<gene>
    <name evidence="3" type="ORF">FDP41_003385</name>
</gene>
<comment type="caution">
    <text evidence="3">The sequence shown here is derived from an EMBL/GenBank/DDBJ whole genome shotgun (WGS) entry which is preliminary data.</text>
</comment>
<dbReference type="InterPro" id="IPR015797">
    <property type="entry name" value="NUDIX_hydrolase-like_dom_sf"/>
</dbReference>
<proteinExistence type="inferred from homology"/>
<dbReference type="OrthoDB" id="206213at2759"/>
<dbReference type="RefSeq" id="XP_044562106.1">
    <property type="nucleotide sequence ID" value="XM_044706683.1"/>
</dbReference>
<evidence type="ECO:0000256" key="1">
    <source>
        <dbReference type="ARBA" id="ARBA00007251"/>
    </source>
</evidence>
<dbReference type="SUPFAM" id="SSF100950">
    <property type="entry name" value="NagB/RpiA/CoA transferase-like"/>
    <property type="match status" value="1"/>
</dbReference>
<dbReference type="InterPro" id="IPR037171">
    <property type="entry name" value="NagB/RpiA_transferase-like"/>
</dbReference>
<name>A0A6A5BHQ5_NAEFO</name>
<dbReference type="EMBL" id="VFQX01000034">
    <property type="protein sequence ID" value="KAF0977393.1"/>
    <property type="molecule type" value="Genomic_DNA"/>
</dbReference>
<dbReference type="GO" id="GO:0019509">
    <property type="term" value="P:L-methionine salvage from methylthioadenosine"/>
    <property type="evidence" value="ECO:0007669"/>
    <property type="project" value="TreeGrafter"/>
</dbReference>
<dbReference type="GeneID" id="68110603"/>
<accession>A0A6A5BHQ5</accession>
<reference evidence="3 4" key="1">
    <citation type="journal article" date="2019" name="Sci. Rep.">
        <title>Nanopore sequencing improves the draft genome of the human pathogenic amoeba Naegleria fowleri.</title>
        <authorList>
            <person name="Liechti N."/>
            <person name="Schurch N."/>
            <person name="Bruggmann R."/>
            <person name="Wittwer M."/>
        </authorList>
    </citation>
    <scope>NUCLEOTIDE SEQUENCE [LARGE SCALE GENOMIC DNA]</scope>
    <source>
        <strain evidence="3 4">ATCC 30894</strain>
    </source>
</reference>
<dbReference type="VEuPathDB" id="AmoebaDB:NF0062060"/>
<dbReference type="Gene3D" id="3.40.50.10470">
    <property type="entry name" value="Translation initiation factor eif-2b, domain 2"/>
    <property type="match status" value="1"/>
</dbReference>
<organism evidence="3 4">
    <name type="scientific">Naegleria fowleri</name>
    <name type="common">Brain eating amoeba</name>
    <dbReference type="NCBI Taxonomy" id="5763"/>
    <lineage>
        <taxon>Eukaryota</taxon>
        <taxon>Discoba</taxon>
        <taxon>Heterolobosea</taxon>
        <taxon>Tetramitia</taxon>
        <taxon>Eutetramitia</taxon>
        <taxon>Vahlkampfiidae</taxon>
        <taxon>Naegleria</taxon>
    </lineage>
</organism>
<dbReference type="Gene3D" id="3.90.79.10">
    <property type="entry name" value="Nucleoside Triphosphate Pyrophosphohydrolase"/>
    <property type="match status" value="1"/>
</dbReference>
<keyword evidence="4" id="KW-1185">Reference proteome</keyword>
<dbReference type="SUPFAM" id="SSF55811">
    <property type="entry name" value="Nudix"/>
    <property type="match status" value="1"/>
</dbReference>
<evidence type="ECO:0000313" key="3">
    <source>
        <dbReference type="EMBL" id="KAF0977393.1"/>
    </source>
</evidence>
<comment type="similarity">
    <text evidence="1 2">Belongs to the eIF-2B alpha/beta/delta subunits family.</text>
</comment>
<dbReference type="InterPro" id="IPR042529">
    <property type="entry name" value="IF_2B-like_C"/>
</dbReference>
<dbReference type="InterPro" id="IPR000649">
    <property type="entry name" value="IF-2B-related"/>
</dbReference>
<dbReference type="Proteomes" id="UP000444721">
    <property type="component" value="Unassembled WGS sequence"/>
</dbReference>
<dbReference type="PANTHER" id="PTHR43475:SF3">
    <property type="entry name" value="TRANSLATION INITIATION FACTOR EIF-2B SUBUNIT FAMILY PROTEIN (AFU_ORTHOLOGUE AFUA_2G14290)"/>
    <property type="match status" value="1"/>
</dbReference>
<evidence type="ECO:0000256" key="2">
    <source>
        <dbReference type="RuleBase" id="RU003814"/>
    </source>
</evidence>
<dbReference type="AlphaFoldDB" id="A0A6A5BHQ5"/>